<dbReference type="EMBL" id="JADOEF010000001">
    <property type="protein sequence ID" value="MBF7810004.1"/>
    <property type="molecule type" value="Genomic_DNA"/>
</dbReference>
<proteinExistence type="predicted"/>
<comment type="caution">
    <text evidence="1">The sequence shown here is derived from an EMBL/GenBank/DDBJ whole genome shotgun (WGS) entry which is preliminary data.</text>
</comment>
<evidence type="ECO:0000313" key="2">
    <source>
        <dbReference type="Proteomes" id="UP000631418"/>
    </source>
</evidence>
<protein>
    <submittedName>
        <fullName evidence="1">Pyridoxamine 5'-phosphate oxidase family protein</fullName>
    </submittedName>
</protein>
<dbReference type="SUPFAM" id="SSF50475">
    <property type="entry name" value="FMN-binding split barrel"/>
    <property type="match status" value="1"/>
</dbReference>
<dbReference type="Gene3D" id="2.30.110.10">
    <property type="entry name" value="Electron Transport, Fmn-binding Protein, Chain A"/>
    <property type="match status" value="1"/>
</dbReference>
<dbReference type="Proteomes" id="UP000631418">
    <property type="component" value="Unassembled WGS sequence"/>
</dbReference>
<sequence length="109" mass="12600">MTSYENSLNILEVLFAKDYQFALATSNDNIPSVRFVDTFYDNGAFYIVSYAKSQKVQEIEKSNKISMCNKLYRFTGIAHNIGHPLLEKNYGIRCHGFFMKVIERELNVS</sequence>
<gene>
    <name evidence="1" type="ORF">IS491_15285</name>
</gene>
<evidence type="ECO:0000313" key="1">
    <source>
        <dbReference type="EMBL" id="MBF7810004.1"/>
    </source>
</evidence>
<dbReference type="InterPro" id="IPR012349">
    <property type="entry name" value="Split_barrel_FMN-bd"/>
</dbReference>
<reference evidence="1" key="1">
    <citation type="submission" date="2020-11" db="EMBL/GenBank/DDBJ databases">
        <authorList>
            <person name="Thieme N."/>
            <person name="Liebl W."/>
            <person name="Zverlov V."/>
        </authorList>
    </citation>
    <scope>NUCLEOTIDE SEQUENCE</scope>
    <source>
        <strain evidence="1">NT08</strain>
    </source>
</reference>
<organism evidence="1 2">
    <name type="scientific">Clostridium beijerinckii</name>
    <name type="common">Clostridium MP</name>
    <dbReference type="NCBI Taxonomy" id="1520"/>
    <lineage>
        <taxon>Bacteria</taxon>
        <taxon>Bacillati</taxon>
        <taxon>Bacillota</taxon>
        <taxon>Clostridia</taxon>
        <taxon>Eubacteriales</taxon>
        <taxon>Clostridiaceae</taxon>
        <taxon>Clostridium</taxon>
    </lineage>
</organism>
<accession>A0AAE2RSZ4</accession>
<dbReference type="AlphaFoldDB" id="A0AAE2RSZ4"/>
<name>A0AAE2RSZ4_CLOBE</name>